<dbReference type="GeneID" id="119726061"/>
<dbReference type="RefSeq" id="XP_038053606.1">
    <property type="nucleotide sequence ID" value="XM_038197678.1"/>
</dbReference>
<dbReference type="OMA" id="ASIWIPL"/>
<evidence type="ECO:0000313" key="2">
    <source>
        <dbReference type="Proteomes" id="UP000887568"/>
    </source>
</evidence>
<dbReference type="InterPro" id="IPR001611">
    <property type="entry name" value="Leu-rich_rpt"/>
</dbReference>
<dbReference type="SMART" id="SM00368">
    <property type="entry name" value="LRR_RI"/>
    <property type="match status" value="3"/>
</dbReference>
<dbReference type="OrthoDB" id="1394818at2759"/>
<keyword evidence="2" id="KW-1185">Reference proteome</keyword>
<accession>A0A913ZR88</accession>
<dbReference type="InterPro" id="IPR032675">
    <property type="entry name" value="LRR_dom_sf"/>
</dbReference>
<evidence type="ECO:0000313" key="1">
    <source>
        <dbReference type="EnsemblMetazoa" id="XP_038053606.1"/>
    </source>
</evidence>
<dbReference type="Gene3D" id="3.80.10.10">
    <property type="entry name" value="Ribonuclease Inhibitor"/>
    <property type="match status" value="3"/>
</dbReference>
<dbReference type="PANTHER" id="PTHR24109">
    <property type="entry name" value="LEUCINE-RICH REPEAT-CONTAINING PROTEIN 31"/>
    <property type="match status" value="1"/>
</dbReference>
<dbReference type="Proteomes" id="UP000887568">
    <property type="component" value="Unplaced"/>
</dbReference>
<proteinExistence type="predicted"/>
<dbReference type="Pfam" id="PF13516">
    <property type="entry name" value="LRR_6"/>
    <property type="match status" value="2"/>
</dbReference>
<dbReference type="PANTHER" id="PTHR24109:SF3">
    <property type="entry name" value="LEUCINE-RICH REPEAT-CONTAINING PROTEIN 31"/>
    <property type="match status" value="1"/>
</dbReference>
<dbReference type="AlphaFoldDB" id="A0A913ZR88"/>
<dbReference type="SUPFAM" id="SSF52047">
    <property type="entry name" value="RNI-like"/>
    <property type="match status" value="2"/>
</dbReference>
<protein>
    <submittedName>
        <fullName evidence="1">Uncharacterized protein</fullName>
    </submittedName>
</protein>
<name>A0A913ZR88_PATMI</name>
<dbReference type="InterPro" id="IPR042419">
    <property type="entry name" value="LRC31"/>
</dbReference>
<reference evidence="1" key="1">
    <citation type="submission" date="2022-11" db="UniProtKB">
        <authorList>
            <consortium name="EnsemblMetazoa"/>
        </authorList>
    </citation>
    <scope>IDENTIFICATION</scope>
</reference>
<organism evidence="1 2">
    <name type="scientific">Patiria miniata</name>
    <name type="common">Bat star</name>
    <name type="synonym">Asterina miniata</name>
    <dbReference type="NCBI Taxonomy" id="46514"/>
    <lineage>
        <taxon>Eukaryota</taxon>
        <taxon>Metazoa</taxon>
        <taxon>Echinodermata</taxon>
        <taxon>Eleutherozoa</taxon>
        <taxon>Asterozoa</taxon>
        <taxon>Asteroidea</taxon>
        <taxon>Valvatacea</taxon>
        <taxon>Valvatida</taxon>
        <taxon>Asterinidae</taxon>
        <taxon>Patiria</taxon>
    </lineage>
</organism>
<dbReference type="EnsemblMetazoa" id="XM_038197678.1">
    <property type="protein sequence ID" value="XP_038053606.1"/>
    <property type="gene ID" value="LOC119726061"/>
</dbReference>
<sequence length="365" mass="40120">MPNLADLKLSYNGGLGGNTGMWAASLQRMMHLKSLDLSSCGINEQDLSQIASSVGKMPNLANLGLFLTWRLVGKAGTWAASLQRMMHLKSLDLSSCGINEQDLSHIASSVGKMPNLADINLSWNEGLGGHAGTWAACLQKMIHLKSLKLLQCDINAQDIPHIASSVGKMPNVANLNLSQNSKLGGNAGTWAVSLLSMVHLKKLDMQNFRINSRDLKYIAESVSRMRNLVDCDFSSDSEVWRVQSGVNGIELSIKRFSLTIKDMTDVLQSFTNRRDLVRLTIDGVRGMGGSASIWIPLLQNLTDLQELELSDCSLHCTDVEHLAAALSQMQNLADLNLSEIRTWVVTPESIWIPLLQNLKELQKLE</sequence>